<evidence type="ECO:0000256" key="5">
    <source>
        <dbReference type="SAM" id="SignalP"/>
    </source>
</evidence>
<keyword evidence="3" id="KW-0378">Hydrolase</keyword>
<dbReference type="GO" id="GO:0008236">
    <property type="term" value="F:serine-type peptidase activity"/>
    <property type="evidence" value="ECO:0007669"/>
    <property type="project" value="UniProtKB-KW"/>
</dbReference>
<dbReference type="PANTHER" id="PTHR36175">
    <property type="entry name" value="CYANOPHYCINASE"/>
    <property type="match status" value="1"/>
</dbReference>
<evidence type="ECO:0000313" key="7">
    <source>
        <dbReference type="Proteomes" id="UP000573499"/>
    </source>
</evidence>
<name>A0A7W2F9B4_9BURK</name>
<dbReference type="InterPro" id="IPR005320">
    <property type="entry name" value="Peptidase_S51"/>
</dbReference>
<dbReference type="SUPFAM" id="SSF52317">
    <property type="entry name" value="Class I glutamine amidotransferase-like"/>
    <property type="match status" value="1"/>
</dbReference>
<protein>
    <submittedName>
        <fullName evidence="6">Cyanophycinase</fullName>
    </submittedName>
</protein>
<evidence type="ECO:0000256" key="2">
    <source>
        <dbReference type="ARBA" id="ARBA00022670"/>
    </source>
</evidence>
<feature type="signal peptide" evidence="5">
    <location>
        <begin position="1"/>
        <end position="34"/>
    </location>
</feature>
<comment type="caution">
    <text evidence="6">The sequence shown here is derived from an EMBL/GenBank/DDBJ whole genome shotgun (WGS) entry which is preliminary data.</text>
</comment>
<evidence type="ECO:0000256" key="4">
    <source>
        <dbReference type="ARBA" id="ARBA00022825"/>
    </source>
</evidence>
<accession>A0A7W2F9B4</accession>
<reference evidence="6 7" key="1">
    <citation type="submission" date="2020-07" db="EMBL/GenBank/DDBJ databases">
        <title>Novel species isolated from subtropical streams in China.</title>
        <authorList>
            <person name="Lu H."/>
        </authorList>
    </citation>
    <scope>NUCLEOTIDE SEQUENCE [LARGE SCALE GENOMIC DNA]</scope>
    <source>
        <strain evidence="6 7">LX47W</strain>
    </source>
</reference>
<comment type="similarity">
    <text evidence="1">Belongs to the peptidase S51 family.</text>
</comment>
<keyword evidence="2" id="KW-0645">Protease</keyword>
<keyword evidence="4" id="KW-0720">Serine protease</keyword>
<dbReference type="Gene3D" id="3.40.50.880">
    <property type="match status" value="1"/>
</dbReference>
<dbReference type="Proteomes" id="UP000573499">
    <property type="component" value="Unassembled WGS sequence"/>
</dbReference>
<organism evidence="6 7">
    <name type="scientific">Rugamonas apoptosis</name>
    <dbReference type="NCBI Taxonomy" id="2758570"/>
    <lineage>
        <taxon>Bacteria</taxon>
        <taxon>Pseudomonadati</taxon>
        <taxon>Pseudomonadota</taxon>
        <taxon>Betaproteobacteria</taxon>
        <taxon>Burkholderiales</taxon>
        <taxon>Oxalobacteraceae</taxon>
        <taxon>Telluria group</taxon>
        <taxon>Rugamonas</taxon>
    </lineage>
</organism>
<evidence type="ECO:0000256" key="3">
    <source>
        <dbReference type="ARBA" id="ARBA00022801"/>
    </source>
</evidence>
<gene>
    <name evidence="6" type="ORF">H3H39_10710</name>
</gene>
<keyword evidence="7" id="KW-1185">Reference proteome</keyword>
<dbReference type="EMBL" id="JACEZU010000004">
    <property type="protein sequence ID" value="MBA5687517.1"/>
    <property type="molecule type" value="Genomic_DNA"/>
</dbReference>
<evidence type="ECO:0000256" key="1">
    <source>
        <dbReference type="ARBA" id="ARBA00006534"/>
    </source>
</evidence>
<evidence type="ECO:0000313" key="6">
    <source>
        <dbReference type="EMBL" id="MBA5687517.1"/>
    </source>
</evidence>
<dbReference type="InterPro" id="IPR006311">
    <property type="entry name" value="TAT_signal"/>
</dbReference>
<dbReference type="PROSITE" id="PS51318">
    <property type="entry name" value="TAT"/>
    <property type="match status" value="1"/>
</dbReference>
<dbReference type="Pfam" id="PF03575">
    <property type="entry name" value="Peptidase_S51"/>
    <property type="match status" value="1"/>
</dbReference>
<dbReference type="PANTHER" id="PTHR36175:SF1">
    <property type="entry name" value="CYANOPHYCINASE"/>
    <property type="match status" value="1"/>
</dbReference>
<keyword evidence="5" id="KW-0732">Signal</keyword>
<sequence length="403" mass="41288">MSKLSTLTPRAAWRTLAAIALAACAATAAAPTMAAAKGGAKPPYEYYATGNPQATVTLPTSYPTTSLVLMGGGPDVDQAFRWMITRAGIQPGTGGRFVVIRATGTDAYDPYLYYSDAAHTTSTTVADQWVGGASLGLTSAETLVIPSVAAANDPTVNAIVARANAVFIAGGDQSDYINYWKGTALDQTLRGLLARNVPMGGTSAGLAVLGQFDYAALGGSITTAQALSNPYHRYLTLDPNPLALAGGFLAPPALNSTILDSHLDARDRMGRLVTFVARLVARNGSVGCAGGVLPASSSGTATARGIGVGVETALLVQGNQSTGTTTARRVTNVSTTTESAVYFVRPAVAPSTCVAGSPLAMYGVEIRKLADSATVFDLGNWSGLPVYKTVDAVAGQLSPANPY</sequence>
<dbReference type="InterPro" id="IPR029062">
    <property type="entry name" value="Class_I_gatase-like"/>
</dbReference>
<dbReference type="CDD" id="cd03145">
    <property type="entry name" value="GAT1_cyanophycinase"/>
    <property type="match status" value="1"/>
</dbReference>
<dbReference type="GO" id="GO:0006508">
    <property type="term" value="P:proteolysis"/>
    <property type="evidence" value="ECO:0007669"/>
    <property type="project" value="UniProtKB-KW"/>
</dbReference>
<feature type="chain" id="PRO_5030701695" evidence="5">
    <location>
        <begin position="35"/>
        <end position="403"/>
    </location>
</feature>
<dbReference type="RefSeq" id="WP_182153349.1">
    <property type="nucleotide sequence ID" value="NZ_JACEZU010000004.1"/>
</dbReference>
<dbReference type="AlphaFoldDB" id="A0A7W2F9B4"/>
<proteinExistence type="inferred from homology"/>